<feature type="transmembrane region" description="Helical" evidence="1">
    <location>
        <begin position="123"/>
        <end position="143"/>
    </location>
</feature>
<proteinExistence type="predicted"/>
<keyword evidence="1" id="KW-0812">Transmembrane</keyword>
<organism evidence="2 3">
    <name type="scientific">Lachnospira hominis</name>
    <name type="common">ex Liu et al. 2021</name>
    <dbReference type="NCBI Taxonomy" id="2763051"/>
    <lineage>
        <taxon>Bacteria</taxon>
        <taxon>Bacillati</taxon>
        <taxon>Bacillota</taxon>
        <taxon>Clostridia</taxon>
        <taxon>Lachnospirales</taxon>
        <taxon>Lachnospiraceae</taxon>
        <taxon>Lachnospira</taxon>
    </lineage>
</organism>
<sequence>MISTFNFLLYWIANYMIFIALTFMLTPRKSKFLSTVIVCAVVFVPTLYKVLHLGEQGQASAVIMIVVTTTLLFVGVKLAFKDSILRCMIAAGLCVFVALMANVIYMLWPNSTDFTTQVYVTRAYLVQITILAMLYPAVIYLWHKFNQRVKIDIRIVIFCVLIYLYFLMIVYIFTYQIYRVDVKSKIVIGVLFFIAVAAVLFIIYILYRKNEEHKKLAAIKELEIARKKESYEYEQLINKIEGMAKIRHDFYDQLSVAKYIGEKDKESALKMINELNEKLK</sequence>
<keyword evidence="3" id="KW-1185">Reference proteome</keyword>
<feature type="transmembrane region" description="Helical" evidence="1">
    <location>
        <begin position="57"/>
        <end position="80"/>
    </location>
</feature>
<dbReference type="EMBL" id="JACOPD010000001">
    <property type="protein sequence ID" value="MBC5679617.1"/>
    <property type="molecule type" value="Genomic_DNA"/>
</dbReference>
<feature type="transmembrane region" description="Helical" evidence="1">
    <location>
        <begin position="87"/>
        <end position="108"/>
    </location>
</feature>
<keyword evidence="1" id="KW-1133">Transmembrane helix</keyword>
<reference evidence="2 3" key="1">
    <citation type="submission" date="2020-08" db="EMBL/GenBank/DDBJ databases">
        <title>Genome public.</title>
        <authorList>
            <person name="Liu C."/>
            <person name="Sun Q."/>
        </authorList>
    </citation>
    <scope>NUCLEOTIDE SEQUENCE [LARGE SCALE GENOMIC DNA]</scope>
    <source>
        <strain evidence="2 3">NSJ-43</strain>
    </source>
</reference>
<feature type="transmembrane region" description="Helical" evidence="1">
    <location>
        <begin position="155"/>
        <end position="174"/>
    </location>
</feature>
<gene>
    <name evidence="2" type="ORF">H8S01_01385</name>
</gene>
<name>A0ABR7FWN0_9FIRM</name>
<accession>A0ABR7FWN0</accession>
<feature type="transmembrane region" description="Helical" evidence="1">
    <location>
        <begin position="6"/>
        <end position="25"/>
    </location>
</feature>
<protein>
    <recommendedName>
        <fullName evidence="4">SpoOB alpha-helical domain-containing protein</fullName>
    </recommendedName>
</protein>
<comment type="caution">
    <text evidence="2">The sequence shown here is derived from an EMBL/GenBank/DDBJ whole genome shotgun (WGS) entry which is preliminary data.</text>
</comment>
<evidence type="ECO:0000313" key="2">
    <source>
        <dbReference type="EMBL" id="MBC5679617.1"/>
    </source>
</evidence>
<dbReference type="RefSeq" id="WP_186835902.1">
    <property type="nucleotide sequence ID" value="NZ_JACOPD010000001.1"/>
</dbReference>
<feature type="transmembrane region" description="Helical" evidence="1">
    <location>
        <begin position="186"/>
        <end position="207"/>
    </location>
</feature>
<evidence type="ECO:0000256" key="1">
    <source>
        <dbReference type="SAM" id="Phobius"/>
    </source>
</evidence>
<evidence type="ECO:0000313" key="3">
    <source>
        <dbReference type="Proteomes" id="UP000628463"/>
    </source>
</evidence>
<dbReference type="Proteomes" id="UP000628463">
    <property type="component" value="Unassembled WGS sequence"/>
</dbReference>
<keyword evidence="1" id="KW-0472">Membrane</keyword>
<evidence type="ECO:0008006" key="4">
    <source>
        <dbReference type="Google" id="ProtNLM"/>
    </source>
</evidence>